<name>A0A1B0ANT1_9MUSC</name>
<feature type="transmembrane region" description="Helical" evidence="1">
    <location>
        <begin position="77"/>
        <end position="101"/>
    </location>
</feature>
<evidence type="ECO:0000313" key="2">
    <source>
        <dbReference type="EnsemblMetazoa" id="GPPI003248-PA"/>
    </source>
</evidence>
<dbReference type="AlphaFoldDB" id="A0A1B0ANT1"/>
<keyword evidence="1" id="KW-1133">Transmembrane helix</keyword>
<accession>A0A1B0ANT1</accession>
<evidence type="ECO:0000256" key="1">
    <source>
        <dbReference type="SAM" id="Phobius"/>
    </source>
</evidence>
<proteinExistence type="predicted"/>
<dbReference type="Proteomes" id="UP000092460">
    <property type="component" value="Unassembled WGS sequence"/>
</dbReference>
<dbReference type="EMBL" id="JXJN01000950">
    <property type="status" value="NOT_ANNOTATED_CDS"/>
    <property type="molecule type" value="Genomic_DNA"/>
</dbReference>
<dbReference type="VEuPathDB" id="VectorBase:GPPI003248"/>
<keyword evidence="3" id="KW-1185">Reference proteome</keyword>
<keyword evidence="1" id="KW-0812">Transmembrane</keyword>
<protein>
    <submittedName>
        <fullName evidence="2">Uncharacterized protein</fullName>
    </submittedName>
</protein>
<feature type="transmembrane region" description="Helical" evidence="1">
    <location>
        <begin position="12"/>
        <end position="28"/>
    </location>
</feature>
<organism evidence="2 3">
    <name type="scientific">Glossina palpalis gambiensis</name>
    <dbReference type="NCBI Taxonomy" id="67801"/>
    <lineage>
        <taxon>Eukaryota</taxon>
        <taxon>Metazoa</taxon>
        <taxon>Ecdysozoa</taxon>
        <taxon>Arthropoda</taxon>
        <taxon>Hexapoda</taxon>
        <taxon>Insecta</taxon>
        <taxon>Pterygota</taxon>
        <taxon>Neoptera</taxon>
        <taxon>Endopterygota</taxon>
        <taxon>Diptera</taxon>
        <taxon>Brachycera</taxon>
        <taxon>Muscomorpha</taxon>
        <taxon>Hippoboscoidea</taxon>
        <taxon>Glossinidae</taxon>
        <taxon>Glossina</taxon>
    </lineage>
</organism>
<dbReference type="EnsemblMetazoa" id="GPPI003248-RA">
    <property type="protein sequence ID" value="GPPI003248-PA"/>
    <property type="gene ID" value="GPPI003248"/>
</dbReference>
<evidence type="ECO:0000313" key="3">
    <source>
        <dbReference type="Proteomes" id="UP000092460"/>
    </source>
</evidence>
<keyword evidence="1" id="KW-0472">Membrane</keyword>
<reference evidence="2" key="2">
    <citation type="submission" date="2020-05" db="UniProtKB">
        <authorList>
            <consortium name="EnsemblMetazoa"/>
        </authorList>
    </citation>
    <scope>IDENTIFICATION</scope>
    <source>
        <strain evidence="2">IAEA</strain>
    </source>
</reference>
<reference evidence="3" key="1">
    <citation type="submission" date="2015-01" db="EMBL/GenBank/DDBJ databases">
        <authorList>
            <person name="Aksoy S."/>
            <person name="Warren W."/>
            <person name="Wilson R.K."/>
        </authorList>
    </citation>
    <scope>NUCLEOTIDE SEQUENCE [LARGE SCALE GENOMIC DNA]</scope>
    <source>
        <strain evidence="3">IAEA</strain>
    </source>
</reference>
<sequence length="165" mass="19239">MDLSEISTPKKIFIILLLLVVLSLWYVAELTNVISGSKNLIMFRSTKLQLVCWVAGNEKYERYKFEMHDWSSYKSHWNLYSIIALTGCVLVNICLLMGAIWRKSLLCLETASKVEEWRCVARYTSNCNGEKVDYQVRTTQLTSQRRLSTPRLVQTRFAHKGEMYI</sequence>